<dbReference type="InterPro" id="IPR001279">
    <property type="entry name" value="Metallo-B-lactamas"/>
</dbReference>
<dbReference type="SUPFAM" id="SSF56281">
    <property type="entry name" value="Metallo-hydrolase/oxidoreductase"/>
    <property type="match status" value="1"/>
</dbReference>
<evidence type="ECO:0000313" key="3">
    <source>
        <dbReference type="EMBL" id="MCF0060160.1"/>
    </source>
</evidence>
<organism evidence="3 4">
    <name type="scientific">Dyadobacter chenwenxiniae</name>
    <dbReference type="NCBI Taxonomy" id="2906456"/>
    <lineage>
        <taxon>Bacteria</taxon>
        <taxon>Pseudomonadati</taxon>
        <taxon>Bacteroidota</taxon>
        <taxon>Cytophagia</taxon>
        <taxon>Cytophagales</taxon>
        <taxon>Spirosomataceae</taxon>
        <taxon>Dyadobacter</taxon>
    </lineage>
</organism>
<protein>
    <submittedName>
        <fullName evidence="3">MBL fold metallo-hydrolase</fullName>
    </submittedName>
</protein>
<comment type="caution">
    <text evidence="3">The sequence shown here is derived from an EMBL/GenBank/DDBJ whole genome shotgun (WGS) entry which is preliminary data.</text>
</comment>
<keyword evidence="1" id="KW-1133">Transmembrane helix</keyword>
<dbReference type="Pfam" id="PF00753">
    <property type="entry name" value="Lactamase_B"/>
    <property type="match status" value="1"/>
</dbReference>
<keyword evidence="1" id="KW-0472">Membrane</keyword>
<dbReference type="EMBL" id="JAJTTC010000001">
    <property type="protein sequence ID" value="MCF0060160.1"/>
    <property type="molecule type" value="Genomic_DNA"/>
</dbReference>
<dbReference type="PANTHER" id="PTHR42951">
    <property type="entry name" value="METALLO-BETA-LACTAMASE DOMAIN-CONTAINING"/>
    <property type="match status" value="1"/>
</dbReference>
<dbReference type="Proteomes" id="UP001139000">
    <property type="component" value="Unassembled WGS sequence"/>
</dbReference>
<dbReference type="Gene3D" id="3.60.15.10">
    <property type="entry name" value="Ribonuclease Z/Hydroxyacylglutathione hydrolase-like"/>
    <property type="match status" value="1"/>
</dbReference>
<dbReference type="RefSeq" id="WP_234652740.1">
    <property type="nucleotide sequence ID" value="NZ_CP094997.1"/>
</dbReference>
<keyword evidence="1" id="KW-0812">Transmembrane</keyword>
<reference evidence="3" key="1">
    <citation type="submission" date="2021-12" db="EMBL/GenBank/DDBJ databases">
        <title>Novel species in genus Dyadobacter.</title>
        <authorList>
            <person name="Ma C."/>
        </authorList>
    </citation>
    <scope>NUCLEOTIDE SEQUENCE</scope>
    <source>
        <strain evidence="3">LJ419</strain>
    </source>
</reference>
<dbReference type="InterPro" id="IPR036866">
    <property type="entry name" value="RibonucZ/Hydroxyglut_hydro"/>
</dbReference>
<dbReference type="InterPro" id="IPR050855">
    <property type="entry name" value="NDM-1-like"/>
</dbReference>
<dbReference type="CDD" id="cd07721">
    <property type="entry name" value="yflN-like_MBL-fold"/>
    <property type="match status" value="1"/>
</dbReference>
<gene>
    <name evidence="3" type="ORF">LXM26_01540</name>
</gene>
<evidence type="ECO:0000313" key="4">
    <source>
        <dbReference type="Proteomes" id="UP001139000"/>
    </source>
</evidence>
<evidence type="ECO:0000256" key="1">
    <source>
        <dbReference type="SAM" id="Phobius"/>
    </source>
</evidence>
<feature type="transmembrane region" description="Helical" evidence="1">
    <location>
        <begin position="291"/>
        <end position="311"/>
    </location>
</feature>
<feature type="domain" description="Metallo-beta-lactamase" evidence="2">
    <location>
        <begin position="26"/>
        <end position="237"/>
    </location>
</feature>
<keyword evidence="4" id="KW-1185">Reference proteome</keyword>
<dbReference type="PANTHER" id="PTHR42951:SF17">
    <property type="entry name" value="METALLO-BETA-LACTAMASE DOMAIN-CONTAINING PROTEIN"/>
    <property type="match status" value="1"/>
</dbReference>
<evidence type="ECO:0000259" key="2">
    <source>
        <dbReference type="SMART" id="SM00849"/>
    </source>
</evidence>
<sequence>MEQITKQENNAFFKVAEGVWGLTDIFVNVYIVQNKGDNSWVLIDAGLKTAYPKIKKMVTRLFGENARPKAIVLTHGHFDHVGSLKKLAEEWDVPVYAHHLEMAYLTGKSGYPPPDSSVGGGMMAYMADLYSAAPIDLSGRVEEFPGITPDIPFMPEWKYIHTPGHSPGHVSFWREKDKVLIAGDAVVTTKQESAMAVLLQTKIVSGPPKYFTCNWLKAEDSVDQLASLLPNVLASGHGKPMYGKDMQQQLLELAYYFEDKAVPETGRYVMSPAITDSEGIVSVPKETAEPYRVLLTVGAVAGLTALGWALYSKYRMQKSY</sequence>
<proteinExistence type="predicted"/>
<name>A0A9X1TDC5_9BACT</name>
<dbReference type="AlphaFoldDB" id="A0A9X1TDC5"/>
<dbReference type="SMART" id="SM00849">
    <property type="entry name" value="Lactamase_B"/>
    <property type="match status" value="1"/>
</dbReference>
<accession>A0A9X1TDC5</accession>